<feature type="compositionally biased region" description="Pro residues" evidence="1">
    <location>
        <begin position="86"/>
        <end position="95"/>
    </location>
</feature>
<accession>A0A1I8BD73</accession>
<feature type="region of interest" description="Disordered" evidence="1">
    <location>
        <begin position="34"/>
        <end position="101"/>
    </location>
</feature>
<sequence length="145" mass="15102">MVKRMKIQGANSYYFIIARRVTLLWVNVGGENKCNSRGWEPPPPGAQVEPPLKPEDFYTGDSALIPNKKGPDGDGYGPSASLPGSAPSPPTPPPIAISGASGGIPMLPPFRPIPNAIGIPPVAGMGIVAPPQEAVPENEATTVRD</sequence>
<protein>
    <submittedName>
        <fullName evidence="3">Col_cuticle_N domain-containing protein</fullName>
    </submittedName>
</protein>
<name>A0A1I8BD73_MELHA</name>
<dbReference type="AlphaFoldDB" id="A0A1I8BD73"/>
<evidence type="ECO:0000256" key="1">
    <source>
        <dbReference type="SAM" id="MobiDB-lite"/>
    </source>
</evidence>
<dbReference type="WBParaSite" id="MhA1_Contig1922.frz3.gene6">
    <property type="protein sequence ID" value="MhA1_Contig1922.frz3.gene6"/>
    <property type="gene ID" value="MhA1_Contig1922.frz3.gene6"/>
</dbReference>
<reference evidence="3" key="1">
    <citation type="submission" date="2016-11" db="UniProtKB">
        <authorList>
            <consortium name="WormBaseParasite"/>
        </authorList>
    </citation>
    <scope>IDENTIFICATION</scope>
</reference>
<evidence type="ECO:0000313" key="2">
    <source>
        <dbReference type="Proteomes" id="UP000095281"/>
    </source>
</evidence>
<dbReference type="Proteomes" id="UP000095281">
    <property type="component" value="Unplaced"/>
</dbReference>
<organism evidence="2 3">
    <name type="scientific">Meloidogyne hapla</name>
    <name type="common">Root-knot nematode worm</name>
    <dbReference type="NCBI Taxonomy" id="6305"/>
    <lineage>
        <taxon>Eukaryota</taxon>
        <taxon>Metazoa</taxon>
        <taxon>Ecdysozoa</taxon>
        <taxon>Nematoda</taxon>
        <taxon>Chromadorea</taxon>
        <taxon>Rhabditida</taxon>
        <taxon>Tylenchina</taxon>
        <taxon>Tylenchomorpha</taxon>
        <taxon>Tylenchoidea</taxon>
        <taxon>Meloidogynidae</taxon>
        <taxon>Meloidogyninae</taxon>
        <taxon>Meloidogyne</taxon>
    </lineage>
</organism>
<proteinExistence type="predicted"/>
<evidence type="ECO:0000313" key="3">
    <source>
        <dbReference type="WBParaSite" id="MhA1_Contig1922.frz3.gene6"/>
    </source>
</evidence>
<keyword evidence="2" id="KW-1185">Reference proteome</keyword>